<dbReference type="EMBL" id="JAXOVC010000004">
    <property type="protein sequence ID" value="KAK4502245.1"/>
    <property type="molecule type" value="Genomic_DNA"/>
</dbReference>
<dbReference type="Proteomes" id="UP001305779">
    <property type="component" value="Unassembled WGS sequence"/>
</dbReference>
<feature type="region of interest" description="Disordered" evidence="2">
    <location>
        <begin position="95"/>
        <end position="178"/>
    </location>
</feature>
<feature type="compositionally biased region" description="Basic and acidic residues" evidence="2">
    <location>
        <begin position="7"/>
        <end position="19"/>
    </location>
</feature>
<protein>
    <submittedName>
        <fullName evidence="4">Uncharacterized protein</fullName>
    </submittedName>
</protein>
<evidence type="ECO:0000256" key="1">
    <source>
        <dbReference type="SAM" id="Coils"/>
    </source>
</evidence>
<feature type="compositionally biased region" description="Polar residues" evidence="2">
    <location>
        <begin position="161"/>
        <end position="170"/>
    </location>
</feature>
<feature type="transmembrane region" description="Helical" evidence="3">
    <location>
        <begin position="268"/>
        <end position="290"/>
    </location>
</feature>
<accession>A0ABR0EM42</accession>
<keyword evidence="5" id="KW-1185">Reference proteome</keyword>
<organism evidence="4 5">
    <name type="scientific">Zasmidium cellare</name>
    <name type="common">Wine cellar mold</name>
    <name type="synonym">Racodium cellare</name>
    <dbReference type="NCBI Taxonomy" id="395010"/>
    <lineage>
        <taxon>Eukaryota</taxon>
        <taxon>Fungi</taxon>
        <taxon>Dikarya</taxon>
        <taxon>Ascomycota</taxon>
        <taxon>Pezizomycotina</taxon>
        <taxon>Dothideomycetes</taxon>
        <taxon>Dothideomycetidae</taxon>
        <taxon>Mycosphaerellales</taxon>
        <taxon>Mycosphaerellaceae</taxon>
        <taxon>Zasmidium</taxon>
    </lineage>
</organism>
<sequence length="307" mass="33707">MSSTPARCEHNRIHRDHSDISGQNKCQVVDVPIWTPKPKKPTNKTQTCQGAPKKKSSPREAAVTPDTDPTDFDNDSFLPSSPLAALSKLPRALGSLFTPQATQEDPVMMAQSGGPDPDSDSGESEAAFSPDVVQHTPGGTSFVPGTPFDDMPAAGDDGSDTDSVWSSPEVSTPPPTQESIASTLAALQHDAVQSQLEIQHLQRSRAVVEVELEDKTALANRLRTRGMVYEATAVVTNMELDQTQRDRDAADEHAREARRDAEQVKQRLGSFLALVLLMVVAYVLWCWYMAPEMEYIRQRRVAVLREE</sequence>
<gene>
    <name evidence="4" type="ORF">PRZ48_005670</name>
</gene>
<feature type="coiled-coil region" evidence="1">
    <location>
        <begin position="240"/>
        <end position="267"/>
    </location>
</feature>
<evidence type="ECO:0000313" key="4">
    <source>
        <dbReference type="EMBL" id="KAK4502245.1"/>
    </source>
</evidence>
<name>A0ABR0EM42_ZASCE</name>
<reference evidence="4 5" key="1">
    <citation type="journal article" date="2023" name="G3 (Bethesda)">
        <title>A chromosome-level genome assembly of Zasmidium syzygii isolated from banana leaves.</title>
        <authorList>
            <person name="van Westerhoven A.C."/>
            <person name="Mehrabi R."/>
            <person name="Talebi R."/>
            <person name="Steentjes M.B.F."/>
            <person name="Corcolon B."/>
            <person name="Chong P.A."/>
            <person name="Kema G.H.J."/>
            <person name="Seidl M.F."/>
        </authorList>
    </citation>
    <scope>NUCLEOTIDE SEQUENCE [LARGE SCALE GENOMIC DNA]</scope>
    <source>
        <strain evidence="4 5">P124</strain>
    </source>
</reference>
<feature type="region of interest" description="Disordered" evidence="2">
    <location>
        <begin position="1"/>
        <end position="82"/>
    </location>
</feature>
<keyword evidence="3" id="KW-0472">Membrane</keyword>
<evidence type="ECO:0000313" key="5">
    <source>
        <dbReference type="Proteomes" id="UP001305779"/>
    </source>
</evidence>
<proteinExistence type="predicted"/>
<comment type="caution">
    <text evidence="4">The sequence shown here is derived from an EMBL/GenBank/DDBJ whole genome shotgun (WGS) entry which is preliminary data.</text>
</comment>
<evidence type="ECO:0000256" key="3">
    <source>
        <dbReference type="SAM" id="Phobius"/>
    </source>
</evidence>
<keyword evidence="1" id="KW-0175">Coiled coil</keyword>
<evidence type="ECO:0000256" key="2">
    <source>
        <dbReference type="SAM" id="MobiDB-lite"/>
    </source>
</evidence>
<keyword evidence="3" id="KW-1133">Transmembrane helix</keyword>
<keyword evidence="3" id="KW-0812">Transmembrane</keyword>